<evidence type="ECO:0000256" key="1">
    <source>
        <dbReference type="SAM" id="Phobius"/>
    </source>
</evidence>
<sequence>MPQNDESVFRIAATLTPLLFVTVAGVAGPSAEELFFRQFLIGFIERYSRTVMVDLSAFAPLLLQRVFQ</sequence>
<evidence type="ECO:0000313" key="4">
    <source>
        <dbReference type="Proteomes" id="UP001072034"/>
    </source>
</evidence>
<evidence type="ECO:0000259" key="2">
    <source>
        <dbReference type="Pfam" id="PF02517"/>
    </source>
</evidence>
<dbReference type="RefSeq" id="WP_268917913.1">
    <property type="nucleotide sequence ID" value="NZ_JAPTMY010000024.1"/>
</dbReference>
<proteinExistence type="predicted"/>
<keyword evidence="4" id="KW-1185">Reference proteome</keyword>
<dbReference type="Pfam" id="PF02517">
    <property type="entry name" value="Rce1-like"/>
    <property type="match status" value="1"/>
</dbReference>
<feature type="transmembrane region" description="Helical" evidence="1">
    <location>
        <begin position="7"/>
        <end position="27"/>
    </location>
</feature>
<gene>
    <name evidence="3" type="ORF">OHJ16_10860</name>
</gene>
<evidence type="ECO:0000313" key="3">
    <source>
        <dbReference type="EMBL" id="MCZ0858543.1"/>
    </source>
</evidence>
<organism evidence="3 4">
    <name type="scientific">Actinomyces israelii</name>
    <dbReference type="NCBI Taxonomy" id="1659"/>
    <lineage>
        <taxon>Bacteria</taxon>
        <taxon>Bacillati</taxon>
        <taxon>Actinomycetota</taxon>
        <taxon>Actinomycetes</taxon>
        <taxon>Actinomycetales</taxon>
        <taxon>Actinomycetaceae</taxon>
        <taxon>Actinomyces</taxon>
    </lineage>
</organism>
<accession>A0ABT4IBQ3</accession>
<dbReference type="Proteomes" id="UP001072034">
    <property type="component" value="Unassembled WGS sequence"/>
</dbReference>
<comment type="caution">
    <text evidence="3">The sequence shown here is derived from an EMBL/GenBank/DDBJ whole genome shotgun (WGS) entry which is preliminary data.</text>
</comment>
<feature type="domain" description="CAAX prenyl protease 2/Lysostaphin resistance protein A-like" evidence="2">
    <location>
        <begin position="16"/>
        <end position="57"/>
    </location>
</feature>
<keyword evidence="1" id="KW-0472">Membrane</keyword>
<keyword evidence="1" id="KW-0812">Transmembrane</keyword>
<name>A0ABT4IBQ3_9ACTO</name>
<keyword evidence="1" id="KW-1133">Transmembrane helix</keyword>
<dbReference type="EMBL" id="JAPTMY010000024">
    <property type="protein sequence ID" value="MCZ0858543.1"/>
    <property type="molecule type" value="Genomic_DNA"/>
</dbReference>
<dbReference type="InterPro" id="IPR003675">
    <property type="entry name" value="Rce1/LyrA-like_dom"/>
</dbReference>
<protein>
    <recommendedName>
        <fullName evidence="2">CAAX prenyl protease 2/Lysostaphin resistance protein A-like domain-containing protein</fullName>
    </recommendedName>
</protein>
<reference evidence="3" key="1">
    <citation type="submission" date="2022-10" db="EMBL/GenBank/DDBJ databases">
        <title>Genome sequence of Actinomyces israelii ATCC 10048.</title>
        <authorList>
            <person name="Watt R.M."/>
            <person name="Tong W.M."/>
        </authorList>
    </citation>
    <scope>NUCLEOTIDE SEQUENCE</scope>
    <source>
        <strain evidence="3">ATCC 10048</strain>
    </source>
</reference>